<dbReference type="PANTHER" id="PTHR30026:SF22">
    <property type="entry name" value="OUTER MEMBRANE EFFLUX PROTEIN"/>
    <property type="match status" value="1"/>
</dbReference>
<comment type="subcellular location">
    <subcellularLocation>
        <location evidence="1">Cell outer membrane</location>
    </subcellularLocation>
</comment>
<reference evidence="9 10" key="1">
    <citation type="submission" date="2019-09" db="EMBL/GenBank/DDBJ databases">
        <title>Non-baumannii Acinetobacter spp. carrying blaNDM-1 isolated in China.</title>
        <authorList>
            <person name="Cui C."/>
            <person name="Chen C."/>
            <person name="Sun J."/>
            <person name="Liu Y."/>
        </authorList>
    </citation>
    <scope>NUCLEOTIDE SEQUENCE [LARGE SCALE GENOMIC DNA]</scope>
    <source>
        <strain evidence="9 10">B18</strain>
    </source>
</reference>
<dbReference type="GO" id="GO:1990281">
    <property type="term" value="C:efflux pump complex"/>
    <property type="evidence" value="ECO:0007669"/>
    <property type="project" value="TreeGrafter"/>
</dbReference>
<dbReference type="InterPro" id="IPR010130">
    <property type="entry name" value="T1SS_OMP_TolC"/>
</dbReference>
<dbReference type="NCBIfam" id="TIGR01844">
    <property type="entry name" value="type_I_sec_TolC"/>
    <property type="match status" value="1"/>
</dbReference>
<evidence type="ECO:0000256" key="3">
    <source>
        <dbReference type="ARBA" id="ARBA00022448"/>
    </source>
</evidence>
<sequence length="513" mass="57405">MMGCKSLTVHKNKLFRQTLLWQALLLSGLLSQSLYAETTTSERQTLQQSVARLFTPQSDQNFNRVRISELSQFQLDTQNIQEMPRVVPASAVSETAAPARSSVQQPLSFNDTIRTAVQRHPEISQAISSLAAQNATIDVAKSGYYPQLSGGISTADLTKGERGRQLLSLNATQMLYDFGKVKSSVNLEQARLAAEQANVLVSIDDIAYQTANAMINIKRYQEITRIAEEQIQGIARIAEITNLRAEAGISTQADPIQARSNLEAAEANLIVQQTQLRQFQQKLRTLVGFEVHQRNWQIPERLVKEAQLYSEPVFQQIPGLIAAQAEVEVAKLRKQQSRLSAYPTLNVKGSISQAINGRNPNNNEDDGLYNSIMLEANSNFYQGGAIASQIRAASYAEEAAKARVNSVYLEVLDETRMLREEIQNKQRQMNILVKRQATTIQTKELYQEQYKLGTRSAVDLLNAEQAIHSAAQEIENTRFDIYAAIARYISITGRTRDIYDLNHISIQGFEVQP</sequence>
<evidence type="ECO:0000256" key="5">
    <source>
        <dbReference type="ARBA" id="ARBA00022692"/>
    </source>
</evidence>
<protein>
    <submittedName>
        <fullName evidence="9">TolC family outer membrane protein</fullName>
    </submittedName>
</protein>
<comment type="similarity">
    <text evidence="2">Belongs to the outer membrane factor (OMF) (TC 1.B.17) family.</text>
</comment>
<dbReference type="Gene3D" id="1.20.1600.10">
    <property type="entry name" value="Outer membrane efflux proteins (OEP)"/>
    <property type="match status" value="1"/>
</dbReference>
<evidence type="ECO:0000313" key="10">
    <source>
        <dbReference type="Proteomes" id="UP000503440"/>
    </source>
</evidence>
<dbReference type="PANTHER" id="PTHR30026">
    <property type="entry name" value="OUTER MEMBRANE PROTEIN TOLC"/>
    <property type="match status" value="1"/>
</dbReference>
<feature type="chain" id="PRO_5025498292" evidence="8">
    <location>
        <begin position="37"/>
        <end position="513"/>
    </location>
</feature>
<evidence type="ECO:0000256" key="8">
    <source>
        <dbReference type="SAM" id="SignalP"/>
    </source>
</evidence>
<keyword evidence="8" id="KW-0732">Signal</keyword>
<dbReference type="InterPro" id="IPR003423">
    <property type="entry name" value="OMP_efflux"/>
</dbReference>
<organism evidence="9 10">
    <name type="scientific">Acinetobacter indicus</name>
    <dbReference type="NCBI Taxonomy" id="756892"/>
    <lineage>
        <taxon>Bacteria</taxon>
        <taxon>Pseudomonadati</taxon>
        <taxon>Pseudomonadota</taxon>
        <taxon>Gammaproteobacteria</taxon>
        <taxon>Moraxellales</taxon>
        <taxon>Moraxellaceae</taxon>
        <taxon>Acinetobacter</taxon>
    </lineage>
</organism>
<dbReference type="Pfam" id="PF02321">
    <property type="entry name" value="OEP"/>
    <property type="match status" value="2"/>
</dbReference>
<evidence type="ECO:0000256" key="6">
    <source>
        <dbReference type="ARBA" id="ARBA00023136"/>
    </source>
</evidence>
<gene>
    <name evidence="9" type="ORF">FSC09_05770</name>
</gene>
<name>A0A6C0Y1M1_9GAMM</name>
<dbReference type="GO" id="GO:0015288">
    <property type="term" value="F:porin activity"/>
    <property type="evidence" value="ECO:0007669"/>
    <property type="project" value="TreeGrafter"/>
</dbReference>
<evidence type="ECO:0000256" key="4">
    <source>
        <dbReference type="ARBA" id="ARBA00022452"/>
    </source>
</evidence>
<keyword evidence="7" id="KW-0998">Cell outer membrane</keyword>
<feature type="signal peptide" evidence="8">
    <location>
        <begin position="1"/>
        <end position="36"/>
    </location>
</feature>
<keyword evidence="6" id="KW-0472">Membrane</keyword>
<proteinExistence type="inferred from homology"/>
<dbReference type="GO" id="GO:0009279">
    <property type="term" value="C:cell outer membrane"/>
    <property type="evidence" value="ECO:0007669"/>
    <property type="project" value="UniProtKB-SubCell"/>
</dbReference>
<dbReference type="GO" id="GO:0015562">
    <property type="term" value="F:efflux transmembrane transporter activity"/>
    <property type="evidence" value="ECO:0007669"/>
    <property type="project" value="InterPro"/>
</dbReference>
<dbReference type="SUPFAM" id="SSF56954">
    <property type="entry name" value="Outer membrane efflux proteins (OEP)"/>
    <property type="match status" value="1"/>
</dbReference>
<dbReference type="EMBL" id="CP044455">
    <property type="protein sequence ID" value="QIC69940.1"/>
    <property type="molecule type" value="Genomic_DNA"/>
</dbReference>
<evidence type="ECO:0000313" key="9">
    <source>
        <dbReference type="EMBL" id="QIC69940.1"/>
    </source>
</evidence>
<evidence type="ECO:0000256" key="7">
    <source>
        <dbReference type="ARBA" id="ARBA00023237"/>
    </source>
</evidence>
<keyword evidence="3" id="KW-0813">Transport</keyword>
<accession>A0A6C0Y1M1</accession>
<keyword evidence="5" id="KW-0812">Transmembrane</keyword>
<dbReference type="AlphaFoldDB" id="A0A6C0Y1M1"/>
<dbReference type="InterPro" id="IPR051906">
    <property type="entry name" value="TolC-like"/>
</dbReference>
<evidence type="ECO:0000256" key="1">
    <source>
        <dbReference type="ARBA" id="ARBA00004442"/>
    </source>
</evidence>
<dbReference type="Proteomes" id="UP000503440">
    <property type="component" value="Chromosome"/>
</dbReference>
<dbReference type="RefSeq" id="WP_163145710.1">
    <property type="nucleotide sequence ID" value="NZ_CP044455.1"/>
</dbReference>
<evidence type="ECO:0000256" key="2">
    <source>
        <dbReference type="ARBA" id="ARBA00007613"/>
    </source>
</evidence>
<keyword evidence="4" id="KW-1134">Transmembrane beta strand</keyword>